<dbReference type="EMBL" id="KN831952">
    <property type="protein sequence ID" value="KIO10445.1"/>
    <property type="molecule type" value="Genomic_DNA"/>
</dbReference>
<dbReference type="InterPro" id="IPR015943">
    <property type="entry name" value="WD40/YVTN_repeat-like_dom_sf"/>
</dbReference>
<evidence type="ECO:0000313" key="2">
    <source>
        <dbReference type="EMBL" id="KIO10445.1"/>
    </source>
</evidence>
<dbReference type="AlphaFoldDB" id="A0A0C3PA35"/>
<gene>
    <name evidence="2" type="ORF">M404DRAFT_995637</name>
</gene>
<dbReference type="PANTHER" id="PTHR30344">
    <property type="entry name" value="6-PHOSPHOGLUCONOLACTONASE-RELATED"/>
    <property type="match status" value="1"/>
</dbReference>
<dbReference type="STRING" id="870435.A0A0C3PA35"/>
<dbReference type="InterPro" id="IPR050282">
    <property type="entry name" value="Cycloisomerase_2"/>
</dbReference>
<dbReference type="GO" id="GO:0017057">
    <property type="term" value="F:6-phosphogluconolactonase activity"/>
    <property type="evidence" value="ECO:0007669"/>
    <property type="project" value="TreeGrafter"/>
</dbReference>
<name>A0A0C3PA35_PISTI</name>
<reference evidence="3" key="2">
    <citation type="submission" date="2015-01" db="EMBL/GenBank/DDBJ databases">
        <title>Evolutionary Origins and Diversification of the Mycorrhizal Mutualists.</title>
        <authorList>
            <consortium name="DOE Joint Genome Institute"/>
            <consortium name="Mycorrhizal Genomics Consortium"/>
            <person name="Kohler A."/>
            <person name="Kuo A."/>
            <person name="Nagy L.G."/>
            <person name="Floudas D."/>
            <person name="Copeland A."/>
            <person name="Barry K.W."/>
            <person name="Cichocki N."/>
            <person name="Veneault-Fourrey C."/>
            <person name="LaButti K."/>
            <person name="Lindquist E.A."/>
            <person name="Lipzen A."/>
            <person name="Lundell T."/>
            <person name="Morin E."/>
            <person name="Murat C."/>
            <person name="Riley R."/>
            <person name="Ohm R."/>
            <person name="Sun H."/>
            <person name="Tunlid A."/>
            <person name="Henrissat B."/>
            <person name="Grigoriev I.V."/>
            <person name="Hibbett D.S."/>
            <person name="Martin F."/>
        </authorList>
    </citation>
    <scope>NUCLEOTIDE SEQUENCE [LARGE SCALE GENOMIC DNA]</scope>
    <source>
        <strain evidence="3">Marx 270</strain>
    </source>
</reference>
<sequence length="368" mass="39445">MSPAHRIYVGSYTDAIYTLEFHPSPPGSDSPTLALLGKTHVGQNPSWIAQHPSDNSLVFTGLEQENGEIAVIKYGEEAEGAVVARARSGGSDPCSLLATEDELLIGNYSSGTLATLPISTEPPFVLTPTPWTLSFPFERPGPNKARQASSHPHQTIFSTIDTTSAEKELLVPDLGADKIWRLKKGSDSRWAICGYVQCESGGGPRHVATCGKTLYTLLELTSQLSVHPFPPIDMSPPQKSLSTLQTPPPAPHAMTTAEILLPETNATFSEPYIYVSNRDDPSPEGDTVAIFSLANGEAEPELVTEVRTGLKHLRGMYFGGKDNKWLIAGGTEGGGVKVFERVQGGKDLRVVASLGADVIPKPASFLWA</sequence>
<organism evidence="2 3">
    <name type="scientific">Pisolithus tinctorius Marx 270</name>
    <dbReference type="NCBI Taxonomy" id="870435"/>
    <lineage>
        <taxon>Eukaryota</taxon>
        <taxon>Fungi</taxon>
        <taxon>Dikarya</taxon>
        <taxon>Basidiomycota</taxon>
        <taxon>Agaricomycotina</taxon>
        <taxon>Agaricomycetes</taxon>
        <taxon>Agaricomycetidae</taxon>
        <taxon>Boletales</taxon>
        <taxon>Sclerodermatineae</taxon>
        <taxon>Pisolithaceae</taxon>
        <taxon>Pisolithus</taxon>
    </lineage>
</organism>
<proteinExistence type="inferred from homology"/>
<protein>
    <recommendedName>
        <fullName evidence="4">Isomerase YbhE</fullName>
    </recommendedName>
</protein>
<reference evidence="2 3" key="1">
    <citation type="submission" date="2014-04" db="EMBL/GenBank/DDBJ databases">
        <authorList>
            <consortium name="DOE Joint Genome Institute"/>
            <person name="Kuo A."/>
            <person name="Kohler A."/>
            <person name="Costa M.D."/>
            <person name="Nagy L.G."/>
            <person name="Floudas D."/>
            <person name="Copeland A."/>
            <person name="Barry K.W."/>
            <person name="Cichocki N."/>
            <person name="Veneault-Fourrey C."/>
            <person name="LaButti K."/>
            <person name="Lindquist E.A."/>
            <person name="Lipzen A."/>
            <person name="Lundell T."/>
            <person name="Morin E."/>
            <person name="Murat C."/>
            <person name="Sun H."/>
            <person name="Tunlid A."/>
            <person name="Henrissat B."/>
            <person name="Grigoriev I.V."/>
            <person name="Hibbett D.S."/>
            <person name="Martin F."/>
            <person name="Nordberg H.P."/>
            <person name="Cantor M.N."/>
            <person name="Hua S.X."/>
        </authorList>
    </citation>
    <scope>NUCLEOTIDE SEQUENCE [LARGE SCALE GENOMIC DNA]</scope>
    <source>
        <strain evidence="2 3">Marx 270</strain>
    </source>
</reference>
<dbReference type="Proteomes" id="UP000054217">
    <property type="component" value="Unassembled WGS sequence"/>
</dbReference>
<dbReference type="InParanoid" id="A0A0C3PA35"/>
<dbReference type="Pfam" id="PF10282">
    <property type="entry name" value="Lactonase"/>
    <property type="match status" value="1"/>
</dbReference>
<evidence type="ECO:0000313" key="3">
    <source>
        <dbReference type="Proteomes" id="UP000054217"/>
    </source>
</evidence>
<dbReference type="OrthoDB" id="9972196at2759"/>
<dbReference type="InterPro" id="IPR019405">
    <property type="entry name" value="Lactonase_7-beta_prop"/>
</dbReference>
<evidence type="ECO:0000256" key="1">
    <source>
        <dbReference type="ARBA" id="ARBA00005564"/>
    </source>
</evidence>
<dbReference type="PANTHER" id="PTHR30344:SF7">
    <property type="entry name" value="DUF2415 DOMAIN-CONTAINING PROTEIN"/>
    <property type="match status" value="1"/>
</dbReference>
<keyword evidence="3" id="KW-1185">Reference proteome</keyword>
<dbReference type="Gene3D" id="2.130.10.10">
    <property type="entry name" value="YVTN repeat-like/Quinoprotein amine dehydrogenase"/>
    <property type="match status" value="1"/>
</dbReference>
<accession>A0A0C3PA35</accession>
<comment type="similarity">
    <text evidence="1">Belongs to the cycloisomerase 2 family.</text>
</comment>
<dbReference type="SUPFAM" id="SSF75011">
    <property type="entry name" value="3-carboxy-cis,cis-mucoante lactonizing enzyme"/>
    <property type="match status" value="1"/>
</dbReference>
<evidence type="ECO:0008006" key="4">
    <source>
        <dbReference type="Google" id="ProtNLM"/>
    </source>
</evidence>
<dbReference type="HOGENOM" id="CLU_038716_1_0_1"/>